<keyword evidence="4" id="KW-0813">Transport</keyword>
<dbReference type="InterPro" id="IPR020846">
    <property type="entry name" value="MFS_dom"/>
</dbReference>
<gene>
    <name evidence="11" type="ORF">F0L68_17860</name>
</gene>
<dbReference type="PANTHER" id="PTHR42718">
    <property type="entry name" value="MAJOR FACILITATOR SUPERFAMILY MULTIDRUG TRANSPORTER MFSC"/>
    <property type="match status" value="1"/>
</dbReference>
<dbReference type="NCBIfam" id="TIGR00710">
    <property type="entry name" value="efflux_Bcr_CflA"/>
    <property type="match status" value="1"/>
</dbReference>
<dbReference type="OrthoDB" id="9814303at2"/>
<feature type="transmembrane region" description="Helical" evidence="9">
    <location>
        <begin position="174"/>
        <end position="194"/>
    </location>
</feature>
<comment type="similarity">
    <text evidence="2">Belongs to the major facilitator superfamily. Bcr/CmlA family.</text>
</comment>
<dbReference type="PRINTS" id="PR01035">
    <property type="entry name" value="TCRTETA"/>
</dbReference>
<sequence>MRAQSSASTSREVTAGRTKFLLILGGLSAFGPLSIDMYLPALPTIAGDYGTGAAQVQLTLTAFVIGLAFGQLVAGPLSDAYGRRRPLLIGLVAYALASVLCAFAPSVYVLTGLRLVQGFSAAAGIVIARAVVSDLFRGVAAAKFFSMLMLVSGLAPILAPVLGGQLLALTSWRGVFAVLTVFGVLLLGASVFGLPETLPADRRRHGGFGDTVRTFGSLLANRVFLGYALAGGLGFAAMFAYISGSSFVLQSVYGLSPQGFSAVFAVNAVGIVIAGQINGRLVGRVSTRKLLAIGLAMIGVGGVVLLLAAAEGLGLVGILPPLFVLVAAIGLVMPNSTALALNEQPGAAGTASALLGTLQLAIGGVTAPLVGLGGSGSAVPMAIVMAALGVLAMLAYVTLARGGRELTEEPELAQSAEATPELTH</sequence>
<feature type="transmembrane region" description="Helical" evidence="9">
    <location>
        <begin position="322"/>
        <end position="341"/>
    </location>
</feature>
<dbReference type="EMBL" id="VUOB01000029">
    <property type="protein sequence ID" value="KAA2261311.1"/>
    <property type="molecule type" value="Genomic_DNA"/>
</dbReference>
<reference evidence="11 12" key="2">
    <citation type="submission" date="2019-09" db="EMBL/GenBank/DDBJ databases">
        <authorList>
            <person name="Jin C."/>
        </authorList>
    </citation>
    <scope>NUCLEOTIDE SEQUENCE [LARGE SCALE GENOMIC DNA]</scope>
    <source>
        <strain evidence="11 12">AN110305</strain>
    </source>
</reference>
<keyword evidence="8 9" id="KW-0472">Membrane</keyword>
<dbReference type="InterPro" id="IPR005829">
    <property type="entry name" value="Sugar_transporter_CS"/>
</dbReference>
<keyword evidence="5" id="KW-1003">Cell membrane</keyword>
<dbReference type="PROSITE" id="PS00216">
    <property type="entry name" value="SUGAR_TRANSPORT_1"/>
    <property type="match status" value="1"/>
</dbReference>
<feature type="domain" description="Major facilitator superfamily (MFS) profile" evidence="10">
    <location>
        <begin position="20"/>
        <end position="404"/>
    </location>
</feature>
<dbReference type="FunFam" id="1.20.1720.10:FF:000005">
    <property type="entry name" value="Bcr/CflA family efflux transporter"/>
    <property type="match status" value="1"/>
</dbReference>
<keyword evidence="12" id="KW-1185">Reference proteome</keyword>
<feature type="transmembrane region" description="Helical" evidence="9">
    <location>
        <begin position="87"/>
        <end position="109"/>
    </location>
</feature>
<evidence type="ECO:0000256" key="4">
    <source>
        <dbReference type="ARBA" id="ARBA00022448"/>
    </source>
</evidence>
<feature type="transmembrane region" description="Helical" evidence="9">
    <location>
        <begin position="115"/>
        <end position="132"/>
    </location>
</feature>
<feature type="transmembrane region" description="Helical" evidence="9">
    <location>
        <begin position="144"/>
        <end position="168"/>
    </location>
</feature>
<keyword evidence="6 9" id="KW-0812">Transmembrane</keyword>
<dbReference type="InterPro" id="IPR001958">
    <property type="entry name" value="Tet-R_TetA/multi-R_MdtG-like"/>
</dbReference>
<feature type="transmembrane region" description="Helical" evidence="9">
    <location>
        <begin position="53"/>
        <end position="75"/>
    </location>
</feature>
<dbReference type="InterPro" id="IPR004812">
    <property type="entry name" value="Efflux_drug-R_Bcr/CmlA"/>
</dbReference>
<reference evidence="11 12" key="1">
    <citation type="submission" date="2019-09" db="EMBL/GenBank/DDBJ databases">
        <title>Goodfellowia gen. nov., a new genus of the Pseudonocardineae related to Actinoalloteichus, containing Goodfellowia coeruleoviolacea gen. nov., comb. nov. gen. nov., comb. nov.</title>
        <authorList>
            <person name="Labeda D."/>
        </authorList>
    </citation>
    <scope>NUCLEOTIDE SEQUENCE [LARGE SCALE GENOMIC DNA]</scope>
    <source>
        <strain evidence="11 12">AN110305</strain>
    </source>
</reference>
<dbReference type="SUPFAM" id="SSF103473">
    <property type="entry name" value="MFS general substrate transporter"/>
    <property type="match status" value="1"/>
</dbReference>
<evidence type="ECO:0000256" key="9">
    <source>
        <dbReference type="SAM" id="Phobius"/>
    </source>
</evidence>
<accession>A0A5B2XEC9</accession>
<organism evidence="11 12">
    <name type="scientific">Solihabitans fulvus</name>
    <dbReference type="NCBI Taxonomy" id="1892852"/>
    <lineage>
        <taxon>Bacteria</taxon>
        <taxon>Bacillati</taxon>
        <taxon>Actinomycetota</taxon>
        <taxon>Actinomycetes</taxon>
        <taxon>Pseudonocardiales</taxon>
        <taxon>Pseudonocardiaceae</taxon>
        <taxon>Solihabitans</taxon>
    </lineage>
</organism>
<feature type="transmembrane region" description="Helical" evidence="9">
    <location>
        <begin position="378"/>
        <end position="399"/>
    </location>
</feature>
<dbReference type="Pfam" id="PF07690">
    <property type="entry name" value="MFS_1"/>
    <property type="match status" value="1"/>
</dbReference>
<dbReference type="InterPro" id="IPR011701">
    <property type="entry name" value="MFS"/>
</dbReference>
<evidence type="ECO:0000256" key="2">
    <source>
        <dbReference type="ARBA" id="ARBA00006236"/>
    </source>
</evidence>
<dbReference type="NCBIfam" id="NF008314">
    <property type="entry name" value="PRK11102.1"/>
    <property type="match status" value="1"/>
</dbReference>
<evidence type="ECO:0000313" key="12">
    <source>
        <dbReference type="Proteomes" id="UP000323454"/>
    </source>
</evidence>
<dbReference type="CDD" id="cd17320">
    <property type="entry name" value="MFS_MdfA_MDR_like"/>
    <property type="match status" value="1"/>
</dbReference>
<evidence type="ECO:0000256" key="6">
    <source>
        <dbReference type="ARBA" id="ARBA00022692"/>
    </source>
</evidence>
<dbReference type="InterPro" id="IPR036259">
    <property type="entry name" value="MFS_trans_sf"/>
</dbReference>
<feature type="transmembrane region" description="Helical" evidence="9">
    <location>
        <begin position="20"/>
        <end position="41"/>
    </location>
</feature>
<dbReference type="AlphaFoldDB" id="A0A5B2XEC9"/>
<keyword evidence="7 9" id="KW-1133">Transmembrane helix</keyword>
<dbReference type="GO" id="GO:0042910">
    <property type="term" value="F:xenobiotic transmembrane transporter activity"/>
    <property type="evidence" value="ECO:0007669"/>
    <property type="project" value="InterPro"/>
</dbReference>
<proteinExistence type="inferred from homology"/>
<comment type="subcellular location">
    <subcellularLocation>
        <location evidence="1">Cell membrane</location>
        <topology evidence="1">Multi-pass membrane protein</topology>
    </subcellularLocation>
</comment>
<evidence type="ECO:0000256" key="7">
    <source>
        <dbReference type="ARBA" id="ARBA00022989"/>
    </source>
</evidence>
<dbReference type="PANTHER" id="PTHR42718:SF9">
    <property type="entry name" value="MAJOR FACILITATOR SUPERFAMILY MULTIDRUG TRANSPORTER MFSC"/>
    <property type="match status" value="1"/>
</dbReference>
<feature type="transmembrane region" description="Helical" evidence="9">
    <location>
        <begin position="223"/>
        <end position="242"/>
    </location>
</feature>
<dbReference type="GO" id="GO:1990961">
    <property type="term" value="P:xenobiotic detoxification by transmembrane export across the plasma membrane"/>
    <property type="evidence" value="ECO:0007669"/>
    <property type="project" value="InterPro"/>
</dbReference>
<name>A0A5B2XEC9_9PSEU</name>
<feature type="transmembrane region" description="Helical" evidence="9">
    <location>
        <begin position="290"/>
        <end position="310"/>
    </location>
</feature>
<protein>
    <submittedName>
        <fullName evidence="11">Bcr/CflA family multidrug efflux MFS transporter</fullName>
    </submittedName>
</protein>
<feature type="transmembrane region" description="Helical" evidence="9">
    <location>
        <begin position="262"/>
        <end position="283"/>
    </location>
</feature>
<evidence type="ECO:0000256" key="3">
    <source>
        <dbReference type="ARBA" id="ARBA00007520"/>
    </source>
</evidence>
<comment type="similarity">
    <text evidence="3">Belongs to the major facilitator superfamily. TCR/Tet family.</text>
</comment>
<dbReference type="RefSeq" id="WP_149850714.1">
    <property type="nucleotide sequence ID" value="NZ_VUOB01000029.1"/>
</dbReference>
<comment type="caution">
    <text evidence="11">The sequence shown here is derived from an EMBL/GenBank/DDBJ whole genome shotgun (WGS) entry which is preliminary data.</text>
</comment>
<dbReference type="GO" id="GO:0005886">
    <property type="term" value="C:plasma membrane"/>
    <property type="evidence" value="ECO:0007669"/>
    <property type="project" value="UniProtKB-SubCell"/>
</dbReference>
<feature type="transmembrane region" description="Helical" evidence="9">
    <location>
        <begin position="353"/>
        <end position="372"/>
    </location>
</feature>
<dbReference type="Gene3D" id="1.20.1720.10">
    <property type="entry name" value="Multidrug resistance protein D"/>
    <property type="match status" value="1"/>
</dbReference>
<evidence type="ECO:0000256" key="1">
    <source>
        <dbReference type="ARBA" id="ARBA00004651"/>
    </source>
</evidence>
<dbReference type="Proteomes" id="UP000323454">
    <property type="component" value="Unassembled WGS sequence"/>
</dbReference>
<evidence type="ECO:0000259" key="10">
    <source>
        <dbReference type="PROSITE" id="PS50850"/>
    </source>
</evidence>
<evidence type="ECO:0000313" key="11">
    <source>
        <dbReference type="EMBL" id="KAA2261311.1"/>
    </source>
</evidence>
<evidence type="ECO:0000256" key="5">
    <source>
        <dbReference type="ARBA" id="ARBA00022475"/>
    </source>
</evidence>
<evidence type="ECO:0000256" key="8">
    <source>
        <dbReference type="ARBA" id="ARBA00023136"/>
    </source>
</evidence>
<dbReference type="PROSITE" id="PS50850">
    <property type="entry name" value="MFS"/>
    <property type="match status" value="1"/>
</dbReference>